<evidence type="ECO:0000313" key="2">
    <source>
        <dbReference type="Proteomes" id="UP000289562"/>
    </source>
</evidence>
<dbReference type="AlphaFoldDB" id="A0A2D0F8L0"/>
<name>A0A2D0F8L0_ENTFC</name>
<accession>A0A2D0F8L0</accession>
<sequence>MMGFFLRFYIIELTGRLTVFFGNFAIKPFAEVTAHYICKWLDCKNKIKKVFHYISSSPCQIRPG</sequence>
<dbReference type="EMBL" id="PJVH01000085">
    <property type="protein sequence ID" value="RXU83104.1"/>
    <property type="molecule type" value="Genomic_DNA"/>
</dbReference>
<protein>
    <submittedName>
        <fullName evidence="1">Uncharacterized protein</fullName>
    </submittedName>
</protein>
<dbReference type="Proteomes" id="UP000289562">
    <property type="component" value="Unassembled WGS sequence"/>
</dbReference>
<organism evidence="1 2">
    <name type="scientific">Enterococcus faecium</name>
    <name type="common">Streptococcus faecium</name>
    <dbReference type="NCBI Taxonomy" id="1352"/>
    <lineage>
        <taxon>Bacteria</taxon>
        <taxon>Bacillati</taxon>
        <taxon>Bacillota</taxon>
        <taxon>Bacilli</taxon>
        <taxon>Lactobacillales</taxon>
        <taxon>Enterococcaceae</taxon>
        <taxon>Enterococcus</taxon>
    </lineage>
</organism>
<proteinExistence type="predicted"/>
<gene>
    <name evidence="1" type="ORF">CYQ77_13395</name>
</gene>
<evidence type="ECO:0000313" key="1">
    <source>
        <dbReference type="EMBL" id="RXU83104.1"/>
    </source>
</evidence>
<reference evidence="1 2" key="1">
    <citation type="submission" date="2017-12" db="EMBL/GenBank/DDBJ databases">
        <title>A pool of 800 enterococci isolated from chicken carcass rinse samples from New Zealand.</title>
        <authorList>
            <person name="Zhang J."/>
            <person name="Rogers L."/>
            <person name="Midwinter A."/>
            <person name="French N."/>
        </authorList>
    </citation>
    <scope>NUCLEOTIDE SEQUENCE [LARGE SCALE GENOMIC DNA]</scope>
    <source>
        <strain evidence="1 2">EN697</strain>
    </source>
</reference>
<comment type="caution">
    <text evidence="1">The sequence shown here is derived from an EMBL/GenBank/DDBJ whole genome shotgun (WGS) entry which is preliminary data.</text>
</comment>